<evidence type="ECO:0000256" key="2">
    <source>
        <dbReference type="ARBA" id="ARBA00023157"/>
    </source>
</evidence>
<evidence type="ECO:0000313" key="9">
    <source>
        <dbReference type="Proteomes" id="UP000230750"/>
    </source>
</evidence>
<dbReference type="PANTHER" id="PTHR48071:SF18">
    <property type="entry name" value="DELETED IN MALIGNANT BRAIN TUMORS 1 PROTEIN-RELATED"/>
    <property type="match status" value="1"/>
</dbReference>
<evidence type="ECO:0000259" key="7">
    <source>
        <dbReference type="PROSITE" id="PS50287"/>
    </source>
</evidence>
<dbReference type="InterPro" id="IPR020067">
    <property type="entry name" value="Frizzled_dom"/>
</dbReference>
<dbReference type="InterPro" id="IPR036772">
    <property type="entry name" value="SRCR-like_dom_sf"/>
</dbReference>
<proteinExistence type="predicted"/>
<dbReference type="PROSITE" id="PS00420">
    <property type="entry name" value="SRCR_1"/>
    <property type="match status" value="1"/>
</dbReference>
<dbReference type="PROSITE" id="PS50287">
    <property type="entry name" value="SRCR_2"/>
    <property type="match status" value="2"/>
</dbReference>
<dbReference type="OrthoDB" id="536948at2759"/>
<dbReference type="SMART" id="SM00202">
    <property type="entry name" value="SR"/>
    <property type="match status" value="1"/>
</dbReference>
<dbReference type="PANTHER" id="PTHR48071">
    <property type="entry name" value="SRCR DOMAIN-CONTAINING PROTEIN"/>
    <property type="match status" value="1"/>
</dbReference>
<dbReference type="Pfam" id="PF01392">
    <property type="entry name" value="Fz"/>
    <property type="match status" value="1"/>
</dbReference>
<evidence type="ECO:0000256" key="4">
    <source>
        <dbReference type="PROSITE-ProRule" id="PRU00090"/>
    </source>
</evidence>
<sequence>MDDVECTGGESNLLSCGHIEIDNCGHGEDAGVVCSTVLPASPTPPAGASPEPPTQTCEDLVLPVCANMPYTRTEFPNVFGHSTQAEAEPNAILIFSSILPYGCPAAFFQLMCLQLAPPCSSSGYSNIPCRELCEDGLLQCSSIVEQLGAPVPTDVDCSLLPSAGSGLCFEESPNGFPFGDLFNSTAPTSALRLAGGNSSAGRVEIFVNGQWGTVCDDGWDINLATVVCRHLGFEGAKAALPYAAFGEGTGPIQSYYTTCIGNETDFLQCQFQTEGFCSHLEDASVVCSEEGFIGK</sequence>
<dbReference type="CDD" id="cd07066">
    <property type="entry name" value="CRD_FZ"/>
    <property type="match status" value="1"/>
</dbReference>
<dbReference type="EMBL" id="MRZV01000495">
    <property type="protein sequence ID" value="PIK48879.1"/>
    <property type="molecule type" value="Genomic_DNA"/>
</dbReference>
<dbReference type="STRING" id="307972.A0A2G8KLI9"/>
<dbReference type="Proteomes" id="UP000230750">
    <property type="component" value="Unassembled WGS sequence"/>
</dbReference>
<dbReference type="SUPFAM" id="SSF63501">
    <property type="entry name" value="Frizzled cysteine-rich domain"/>
    <property type="match status" value="1"/>
</dbReference>
<dbReference type="PROSITE" id="PS50038">
    <property type="entry name" value="FZ"/>
    <property type="match status" value="1"/>
</dbReference>
<dbReference type="FunFam" id="3.10.250.10:FF:000005">
    <property type="entry name" value="Neurotrypsin isoform A"/>
    <property type="match status" value="1"/>
</dbReference>
<dbReference type="Gene3D" id="1.10.2000.10">
    <property type="entry name" value="Frizzled cysteine-rich domain"/>
    <property type="match status" value="1"/>
</dbReference>
<comment type="caution">
    <text evidence="5">Lacks conserved residue(s) required for the propagation of feature annotation.</text>
</comment>
<evidence type="ECO:0000256" key="3">
    <source>
        <dbReference type="ARBA" id="ARBA00023180"/>
    </source>
</evidence>
<name>A0A2G8KLI9_STIJA</name>
<feature type="disulfide bond" evidence="4">
    <location>
        <begin position="133"/>
        <end position="157"/>
    </location>
</feature>
<dbReference type="SUPFAM" id="SSF56487">
    <property type="entry name" value="SRCR-like"/>
    <property type="match status" value="2"/>
</dbReference>
<evidence type="ECO:0000256" key="1">
    <source>
        <dbReference type="ARBA" id="ARBA00022729"/>
    </source>
</evidence>
<feature type="domain" description="FZ" evidence="6">
    <location>
        <begin position="52"/>
        <end position="171"/>
    </location>
</feature>
<feature type="domain" description="SRCR" evidence="7">
    <location>
        <begin position="191"/>
        <end position="288"/>
    </location>
</feature>
<keyword evidence="1" id="KW-0732">Signal</keyword>
<evidence type="ECO:0000259" key="6">
    <source>
        <dbReference type="PROSITE" id="PS50038"/>
    </source>
</evidence>
<comment type="caution">
    <text evidence="8">The sequence shown here is derived from an EMBL/GenBank/DDBJ whole genome shotgun (WGS) entry which is preliminary data.</text>
</comment>
<dbReference type="AlphaFoldDB" id="A0A2G8KLI9"/>
<accession>A0A2G8KLI9</accession>
<keyword evidence="2 5" id="KW-1015">Disulfide bond</keyword>
<feature type="disulfide bond" evidence="5">
    <location>
        <begin position="259"/>
        <end position="269"/>
    </location>
</feature>
<keyword evidence="3" id="KW-0325">Glycoprotein</keyword>
<keyword evidence="9" id="KW-1185">Reference proteome</keyword>
<protein>
    <submittedName>
        <fullName evidence="8">Uncharacterized protein</fullName>
    </submittedName>
</protein>
<organism evidence="8 9">
    <name type="scientific">Stichopus japonicus</name>
    <name type="common">Sea cucumber</name>
    <dbReference type="NCBI Taxonomy" id="307972"/>
    <lineage>
        <taxon>Eukaryota</taxon>
        <taxon>Metazoa</taxon>
        <taxon>Echinodermata</taxon>
        <taxon>Eleutherozoa</taxon>
        <taxon>Echinozoa</taxon>
        <taxon>Holothuroidea</taxon>
        <taxon>Aspidochirotacea</taxon>
        <taxon>Aspidochirotida</taxon>
        <taxon>Stichopodidae</taxon>
        <taxon>Apostichopus</taxon>
    </lineage>
</organism>
<dbReference type="InterPro" id="IPR001190">
    <property type="entry name" value="SRCR"/>
</dbReference>
<reference evidence="8 9" key="1">
    <citation type="journal article" date="2017" name="PLoS Biol.">
        <title>The sea cucumber genome provides insights into morphological evolution and visceral regeneration.</title>
        <authorList>
            <person name="Zhang X."/>
            <person name="Sun L."/>
            <person name="Yuan J."/>
            <person name="Sun Y."/>
            <person name="Gao Y."/>
            <person name="Zhang L."/>
            <person name="Li S."/>
            <person name="Dai H."/>
            <person name="Hamel J.F."/>
            <person name="Liu C."/>
            <person name="Yu Y."/>
            <person name="Liu S."/>
            <person name="Lin W."/>
            <person name="Guo K."/>
            <person name="Jin S."/>
            <person name="Xu P."/>
            <person name="Storey K.B."/>
            <person name="Huan P."/>
            <person name="Zhang T."/>
            <person name="Zhou Y."/>
            <person name="Zhang J."/>
            <person name="Lin C."/>
            <person name="Li X."/>
            <person name="Xing L."/>
            <person name="Huo D."/>
            <person name="Sun M."/>
            <person name="Wang L."/>
            <person name="Mercier A."/>
            <person name="Li F."/>
            <person name="Yang H."/>
            <person name="Xiang J."/>
        </authorList>
    </citation>
    <scope>NUCLEOTIDE SEQUENCE [LARGE SCALE GENOMIC DNA]</scope>
    <source>
        <strain evidence="8">Shaxun</strain>
        <tissue evidence="8">Muscle</tissue>
    </source>
</reference>
<dbReference type="PRINTS" id="PR00258">
    <property type="entry name" value="SPERACTRCPTR"/>
</dbReference>
<dbReference type="GO" id="GO:0016020">
    <property type="term" value="C:membrane"/>
    <property type="evidence" value="ECO:0007669"/>
    <property type="project" value="InterPro"/>
</dbReference>
<evidence type="ECO:0000256" key="5">
    <source>
        <dbReference type="PROSITE-ProRule" id="PRU00196"/>
    </source>
</evidence>
<gene>
    <name evidence="8" type="ORF">BSL78_14245</name>
</gene>
<dbReference type="Pfam" id="PF00530">
    <property type="entry name" value="SRCR"/>
    <property type="match status" value="1"/>
</dbReference>
<dbReference type="InterPro" id="IPR036790">
    <property type="entry name" value="Frizzled_dom_sf"/>
</dbReference>
<feature type="domain" description="SRCR" evidence="7">
    <location>
        <begin position="1"/>
        <end position="35"/>
    </location>
</feature>
<dbReference type="SMART" id="SM00063">
    <property type="entry name" value="FRI"/>
    <property type="match status" value="1"/>
</dbReference>
<dbReference type="Gene3D" id="3.10.250.10">
    <property type="entry name" value="SRCR-like domain"/>
    <property type="match status" value="2"/>
</dbReference>
<evidence type="ECO:0000313" key="8">
    <source>
        <dbReference type="EMBL" id="PIK48879.1"/>
    </source>
</evidence>
<feature type="disulfide bond" evidence="5">
    <location>
        <begin position="6"/>
        <end position="16"/>
    </location>
</feature>